<accession>A0A9W6BB53</accession>
<dbReference type="GO" id="GO:0005507">
    <property type="term" value="F:copper ion binding"/>
    <property type="evidence" value="ECO:0007669"/>
    <property type="project" value="InterPro"/>
</dbReference>
<evidence type="ECO:0008006" key="7">
    <source>
        <dbReference type="Google" id="ProtNLM"/>
    </source>
</evidence>
<dbReference type="Gene3D" id="2.60.120.310">
    <property type="entry name" value="Copper type II, ascorbate-dependent monooxygenase, N-terminal domain"/>
    <property type="match status" value="1"/>
</dbReference>
<dbReference type="Gene3D" id="2.60.120.230">
    <property type="match status" value="1"/>
</dbReference>
<keyword evidence="6" id="KW-1185">Reference proteome</keyword>
<dbReference type="Pfam" id="PF01082">
    <property type="entry name" value="Cu2_monooxygen"/>
    <property type="match status" value="1"/>
</dbReference>
<gene>
    <name evidence="5" type="primary">PLESTMB000325</name>
    <name evidence="5" type="ORF">PLESTB_000156200</name>
</gene>
<dbReference type="GO" id="GO:0004500">
    <property type="term" value="F:dopamine beta-monooxygenase activity"/>
    <property type="evidence" value="ECO:0007669"/>
    <property type="project" value="InterPro"/>
</dbReference>
<reference evidence="5 6" key="1">
    <citation type="journal article" date="2023" name="Commun. Biol.">
        <title>Reorganization of the ancestral sex-determining regions during the evolution of trioecy in Pleodorina starrii.</title>
        <authorList>
            <person name="Takahashi K."/>
            <person name="Suzuki S."/>
            <person name="Kawai-Toyooka H."/>
            <person name="Yamamoto K."/>
            <person name="Hamaji T."/>
            <person name="Ootsuki R."/>
            <person name="Yamaguchi H."/>
            <person name="Kawachi M."/>
            <person name="Higashiyama T."/>
            <person name="Nozaki H."/>
        </authorList>
    </citation>
    <scope>NUCLEOTIDE SEQUENCE [LARGE SCALE GENOMIC DNA]</scope>
    <source>
        <strain evidence="5 6">NIES-4479</strain>
    </source>
</reference>
<evidence type="ECO:0000313" key="5">
    <source>
        <dbReference type="EMBL" id="GLC48858.1"/>
    </source>
</evidence>
<dbReference type="SUPFAM" id="SSF49742">
    <property type="entry name" value="PHM/PNGase F"/>
    <property type="match status" value="2"/>
</dbReference>
<name>A0A9W6BB53_9CHLO</name>
<evidence type="ECO:0000259" key="3">
    <source>
        <dbReference type="Pfam" id="PF01082"/>
    </source>
</evidence>
<comment type="caution">
    <text evidence="5">The sequence shown here is derived from an EMBL/GenBank/DDBJ whole genome shotgun (WGS) entry which is preliminary data.</text>
</comment>
<dbReference type="Proteomes" id="UP001165080">
    <property type="component" value="Unassembled WGS sequence"/>
</dbReference>
<evidence type="ECO:0000256" key="1">
    <source>
        <dbReference type="ARBA" id="ARBA00023157"/>
    </source>
</evidence>
<dbReference type="InterPro" id="IPR000945">
    <property type="entry name" value="DBH-like"/>
</dbReference>
<dbReference type="Pfam" id="PF03712">
    <property type="entry name" value="Cu2_monoox_C"/>
    <property type="match status" value="1"/>
</dbReference>
<keyword evidence="2" id="KW-0325">Glycoprotein</keyword>
<dbReference type="EMBL" id="BRXU01000002">
    <property type="protein sequence ID" value="GLC48858.1"/>
    <property type="molecule type" value="Genomic_DNA"/>
</dbReference>
<keyword evidence="1" id="KW-1015">Disulfide bond</keyword>
<dbReference type="InterPro" id="IPR008977">
    <property type="entry name" value="PHM/PNGase_F_dom_sf"/>
</dbReference>
<dbReference type="InterPro" id="IPR024548">
    <property type="entry name" value="Cu2_monoox_C"/>
</dbReference>
<dbReference type="InterPro" id="IPR036939">
    <property type="entry name" value="Cu2_ascorb_mOase_N_sf"/>
</dbReference>
<dbReference type="PANTHER" id="PTHR10157">
    <property type="entry name" value="DOPAMINE BETA HYDROXYLASE RELATED"/>
    <property type="match status" value="1"/>
</dbReference>
<feature type="domain" description="Copper type II ascorbate-dependent monooxygenase C-terminal" evidence="4">
    <location>
        <begin position="96"/>
        <end position="239"/>
    </location>
</feature>
<evidence type="ECO:0000256" key="2">
    <source>
        <dbReference type="ARBA" id="ARBA00023180"/>
    </source>
</evidence>
<dbReference type="InterPro" id="IPR014784">
    <property type="entry name" value="Cu2_ascorb_mOase-like_C"/>
</dbReference>
<proteinExistence type="predicted"/>
<organism evidence="5 6">
    <name type="scientific">Pleodorina starrii</name>
    <dbReference type="NCBI Taxonomy" id="330485"/>
    <lineage>
        <taxon>Eukaryota</taxon>
        <taxon>Viridiplantae</taxon>
        <taxon>Chlorophyta</taxon>
        <taxon>core chlorophytes</taxon>
        <taxon>Chlorophyceae</taxon>
        <taxon>CS clade</taxon>
        <taxon>Chlamydomonadales</taxon>
        <taxon>Volvocaceae</taxon>
        <taxon>Pleodorina</taxon>
    </lineage>
</organism>
<dbReference type="InterPro" id="IPR000323">
    <property type="entry name" value="Cu2_ascorb_mOase_N"/>
</dbReference>
<sequence>MILFACTSPPPSPPTDAPAVFPCAESGGGPNCSTFYLGWAPGQDERNFPLTVGLPIGESDSTYFSLQVHYNNPNGVSGRVDDSGFTLLYTPKLRQYDAAVLTVGQRAITIPPGAPDFRLQPNVCPSTCTSRLRAPLRLLYSGLHMHTLGRSIVTQHIRNGTELPPVGSKQFYDYNFQSVNPVPLDSSLLLPGDVLVTTCSYDSTSRTNVTKFGEGTADEMCFNFITYYPRDPGFTACMSLDTMAADPRVAFCGNSTTARRVSAAFAELRSVANATRSTRVAAGGNGSVSAAGSSGLSAVAANLSAEPALAPLFRSGALASLQDVSVYGLRRDTH</sequence>
<feature type="domain" description="Copper type II ascorbate-dependent monooxygenase N-terminal" evidence="3">
    <location>
        <begin position="1"/>
        <end position="75"/>
    </location>
</feature>
<dbReference type="PANTHER" id="PTHR10157:SF23">
    <property type="entry name" value="MOXD1 HOMOLOG 1"/>
    <property type="match status" value="1"/>
</dbReference>
<evidence type="ECO:0000259" key="4">
    <source>
        <dbReference type="Pfam" id="PF03712"/>
    </source>
</evidence>
<dbReference type="AlphaFoldDB" id="A0A9W6BB53"/>
<protein>
    <recommendedName>
        <fullName evidence="7">Peptidylglycine monooxygenase</fullName>
    </recommendedName>
</protein>
<evidence type="ECO:0000313" key="6">
    <source>
        <dbReference type="Proteomes" id="UP001165080"/>
    </source>
</evidence>